<dbReference type="Gene3D" id="1.10.20.10">
    <property type="entry name" value="Histone, subunit A"/>
    <property type="match status" value="2"/>
</dbReference>
<dbReference type="eggNOG" id="KOG3902">
    <property type="taxonomic scope" value="Eukaryota"/>
</dbReference>
<dbReference type="GO" id="GO:0046982">
    <property type="term" value="F:protein heterodimerization activity"/>
    <property type="evidence" value="ECO:0007669"/>
    <property type="project" value="InterPro"/>
</dbReference>
<evidence type="ECO:0000313" key="6">
    <source>
        <dbReference type="EMBL" id="OAJ40147.1"/>
    </source>
</evidence>
<dbReference type="GO" id="GO:0006366">
    <property type="term" value="P:transcription by RNA polymerase II"/>
    <property type="evidence" value="ECO:0007669"/>
    <property type="project" value="InterPro"/>
</dbReference>
<dbReference type="CDD" id="cd22926">
    <property type="entry name" value="HFD_SPT3"/>
    <property type="match status" value="1"/>
</dbReference>
<reference evidence="6 7" key="1">
    <citation type="submission" date="2006-10" db="EMBL/GenBank/DDBJ databases">
        <title>The Genome Sequence of Batrachochytrium dendrobatidis JEL423.</title>
        <authorList>
            <consortium name="The Broad Institute Genome Sequencing Platform"/>
            <person name="Birren B."/>
            <person name="Lander E."/>
            <person name="Galagan J."/>
            <person name="Cuomo C."/>
            <person name="Devon K."/>
            <person name="Jaffe D."/>
            <person name="Butler J."/>
            <person name="Alvarez P."/>
            <person name="Gnerre S."/>
            <person name="Grabherr M."/>
            <person name="Kleber M."/>
            <person name="Mauceli E."/>
            <person name="Brockman W."/>
            <person name="Young S."/>
            <person name="LaButti K."/>
            <person name="Sykes S."/>
            <person name="DeCaprio D."/>
            <person name="Crawford M."/>
            <person name="Koehrsen M."/>
            <person name="Engels R."/>
            <person name="Montgomery P."/>
            <person name="Pearson M."/>
            <person name="Howarth C."/>
            <person name="Larson L."/>
            <person name="White J."/>
            <person name="O'Leary S."/>
            <person name="Kodira C."/>
            <person name="Zeng Q."/>
            <person name="Yandava C."/>
            <person name="Alvarado L."/>
            <person name="Longcore J."/>
            <person name="James T."/>
        </authorList>
    </citation>
    <scope>NUCLEOTIDE SEQUENCE [LARGE SCALE GENOMIC DNA]</scope>
    <source>
        <strain evidence="6 7">JEL423</strain>
    </source>
</reference>
<dbReference type="STRING" id="403673.A0A177WJ46"/>
<dbReference type="InterPro" id="IPR009072">
    <property type="entry name" value="Histone-fold"/>
</dbReference>
<dbReference type="OrthoDB" id="66982at2759"/>
<dbReference type="Pfam" id="PF02269">
    <property type="entry name" value="TFIID-18kDa"/>
    <property type="match status" value="1"/>
</dbReference>
<comment type="subcellular location">
    <subcellularLocation>
        <location evidence="1">Nucleus</location>
    </subcellularLocation>
</comment>
<name>A0A177WJ46_BATDL</name>
<dbReference type="Proteomes" id="UP000077115">
    <property type="component" value="Unassembled WGS sequence"/>
</dbReference>
<dbReference type="PANTHER" id="PTHR11380:SF16">
    <property type="entry name" value="TRANSCRIPTION INITIATION PROTEIN SPT3 HOMOLOG"/>
    <property type="match status" value="1"/>
</dbReference>
<dbReference type="SUPFAM" id="SSF47113">
    <property type="entry name" value="Histone-fold"/>
    <property type="match status" value="2"/>
</dbReference>
<organism evidence="6 7">
    <name type="scientific">Batrachochytrium dendrobatidis (strain JEL423)</name>
    <dbReference type="NCBI Taxonomy" id="403673"/>
    <lineage>
        <taxon>Eukaryota</taxon>
        <taxon>Fungi</taxon>
        <taxon>Fungi incertae sedis</taxon>
        <taxon>Chytridiomycota</taxon>
        <taxon>Chytridiomycota incertae sedis</taxon>
        <taxon>Chytridiomycetes</taxon>
        <taxon>Rhizophydiales</taxon>
        <taxon>Rhizophydiales incertae sedis</taxon>
        <taxon>Batrachochytrium</taxon>
    </lineage>
</organism>
<dbReference type="GO" id="GO:0005634">
    <property type="term" value="C:nucleus"/>
    <property type="evidence" value="ECO:0007669"/>
    <property type="project" value="UniProtKB-SubCell"/>
</dbReference>
<keyword evidence="4" id="KW-0539">Nucleus</keyword>
<dbReference type="InterPro" id="IPR003195">
    <property type="entry name" value="TFIID_TAF13"/>
</dbReference>
<evidence type="ECO:0000313" key="7">
    <source>
        <dbReference type="Proteomes" id="UP000077115"/>
    </source>
</evidence>
<accession>A0A177WJ46</accession>
<comment type="similarity">
    <text evidence="5">Belongs to the SPT3 family.</text>
</comment>
<dbReference type="VEuPathDB" id="FungiDB:BDEG_23911"/>
<proteinExistence type="inferred from homology"/>
<dbReference type="GO" id="GO:0003712">
    <property type="term" value="F:transcription coregulator activity"/>
    <property type="evidence" value="ECO:0007669"/>
    <property type="project" value="TreeGrafter"/>
</dbReference>
<dbReference type="AlphaFoldDB" id="A0A177WJ46"/>
<evidence type="ECO:0000256" key="2">
    <source>
        <dbReference type="ARBA" id="ARBA00023015"/>
    </source>
</evidence>
<sequence>MYVFGELSEPNEETVVLVEEIVRNQMIETITLAVQQAAKRGSRFLSTEDIIFLIRHDRPKVNRLRTFLSWKDVRKNVKDNKEGPPVEEEIMDDQDKTAKVRKMKVKFSWDYLNAYTNILSDDDDDEADDEDRQAYEDQAARLRLADSITSTMTKEEYMYYSECRQASFTFKKVKRFREWCEMAKYYENKAPSDVLDIMGFLAYEIVSKITETGLAVKKEWDREKKLEELRSNRGMATMDVFLFDKPSDVRTPLQPAHIQEAFRRLQAASMPLSNFGGKVRHRRLCLI</sequence>
<evidence type="ECO:0000256" key="5">
    <source>
        <dbReference type="ARBA" id="ARBA00061274"/>
    </source>
</evidence>
<dbReference type="PANTHER" id="PTHR11380">
    <property type="entry name" value="TRANSCRIPTION INITIATION FACTOR TFIID/SUPT3-RELATED"/>
    <property type="match status" value="1"/>
</dbReference>
<keyword evidence="2" id="KW-0805">Transcription regulation</keyword>
<protein>
    <submittedName>
        <fullName evidence="6">Uncharacterized protein</fullName>
    </submittedName>
</protein>
<gene>
    <name evidence="6" type="ORF">BDEG_23911</name>
</gene>
<evidence type="ECO:0000256" key="4">
    <source>
        <dbReference type="ARBA" id="ARBA00023242"/>
    </source>
</evidence>
<reference evidence="6 7" key="2">
    <citation type="submission" date="2016-05" db="EMBL/GenBank/DDBJ databases">
        <title>Lineage-specific infection strategies underlie the spectrum of fungal disease in amphibians.</title>
        <authorList>
            <person name="Cuomo C.A."/>
            <person name="Farrer R.A."/>
            <person name="James T."/>
            <person name="Longcore J."/>
            <person name="Birren B."/>
        </authorList>
    </citation>
    <scope>NUCLEOTIDE SEQUENCE [LARGE SCALE GENOMIC DNA]</scope>
    <source>
        <strain evidence="6 7">JEL423</strain>
    </source>
</reference>
<evidence type="ECO:0000256" key="3">
    <source>
        <dbReference type="ARBA" id="ARBA00023163"/>
    </source>
</evidence>
<dbReference type="GO" id="GO:0000124">
    <property type="term" value="C:SAGA complex"/>
    <property type="evidence" value="ECO:0007669"/>
    <property type="project" value="TreeGrafter"/>
</dbReference>
<dbReference type="EMBL" id="DS022304">
    <property type="protein sequence ID" value="OAJ40147.1"/>
    <property type="molecule type" value="Genomic_DNA"/>
</dbReference>
<evidence type="ECO:0000256" key="1">
    <source>
        <dbReference type="ARBA" id="ARBA00004123"/>
    </source>
</evidence>
<keyword evidence="3" id="KW-0804">Transcription</keyword>